<evidence type="ECO:0000259" key="2">
    <source>
        <dbReference type="PROSITE" id="PS51186"/>
    </source>
</evidence>
<keyword evidence="4" id="KW-1185">Reference proteome</keyword>
<dbReference type="CDD" id="cd04301">
    <property type="entry name" value="NAT_SF"/>
    <property type="match status" value="1"/>
</dbReference>
<evidence type="ECO:0000313" key="3">
    <source>
        <dbReference type="EMBL" id="WSB73515.1"/>
    </source>
</evidence>
<sequence>MAHQIEAPSLTTLHAWAGCSSQPGSRLPPNADAGIDETWIREQRGSVVTAEGVAHWREFIEEAVHQPDMLFCRGVRSRAEIVGVLCGRRHDVVTLGPMYLLNDAQGQWLGGRLMDEFLAWADDAPMHRWVTEYNEVAIRFYERHGFELTGECELWRGKFPTVRMPRGPVPHPKIASDEGSVQAVRDPNHGGCDGIQRG</sequence>
<name>A0ABZ1FSR4_9ACTN</name>
<dbReference type="PROSITE" id="PS51186">
    <property type="entry name" value="GNAT"/>
    <property type="match status" value="1"/>
</dbReference>
<dbReference type="InterPro" id="IPR000182">
    <property type="entry name" value="GNAT_dom"/>
</dbReference>
<organism evidence="3 4">
    <name type="scientific">Streptomyces decoyicus</name>
    <dbReference type="NCBI Taxonomy" id="249567"/>
    <lineage>
        <taxon>Bacteria</taxon>
        <taxon>Bacillati</taxon>
        <taxon>Actinomycetota</taxon>
        <taxon>Actinomycetes</taxon>
        <taxon>Kitasatosporales</taxon>
        <taxon>Streptomycetaceae</taxon>
        <taxon>Streptomyces</taxon>
    </lineage>
</organism>
<accession>A0ABZ1FSR4</accession>
<dbReference type="Pfam" id="PF00583">
    <property type="entry name" value="Acetyltransf_1"/>
    <property type="match status" value="1"/>
</dbReference>
<dbReference type="Gene3D" id="3.40.630.30">
    <property type="match status" value="1"/>
</dbReference>
<proteinExistence type="predicted"/>
<feature type="domain" description="N-acetyltransferase" evidence="2">
    <location>
        <begin position="25"/>
        <end position="169"/>
    </location>
</feature>
<dbReference type="Proteomes" id="UP001344251">
    <property type="component" value="Chromosome"/>
</dbReference>
<dbReference type="SUPFAM" id="SSF55729">
    <property type="entry name" value="Acyl-CoA N-acyltransferases (Nat)"/>
    <property type="match status" value="1"/>
</dbReference>
<evidence type="ECO:0000256" key="1">
    <source>
        <dbReference type="SAM" id="MobiDB-lite"/>
    </source>
</evidence>
<protein>
    <submittedName>
        <fullName evidence="3">GNAT family N-acetyltransferase</fullName>
    </submittedName>
</protein>
<reference evidence="3 4" key="1">
    <citation type="submission" date="2022-10" db="EMBL/GenBank/DDBJ databases">
        <title>The complete genomes of actinobacterial strains from the NBC collection.</title>
        <authorList>
            <person name="Joergensen T.S."/>
            <person name="Alvarez Arevalo M."/>
            <person name="Sterndorff E.B."/>
            <person name="Faurdal D."/>
            <person name="Vuksanovic O."/>
            <person name="Mourched A.-S."/>
            <person name="Charusanti P."/>
            <person name="Shaw S."/>
            <person name="Blin K."/>
            <person name="Weber T."/>
        </authorList>
    </citation>
    <scope>NUCLEOTIDE SEQUENCE [LARGE SCALE GENOMIC DNA]</scope>
    <source>
        <strain evidence="3 4">NBC 01774</strain>
    </source>
</reference>
<dbReference type="EMBL" id="CP109106">
    <property type="protein sequence ID" value="WSB73515.1"/>
    <property type="molecule type" value="Genomic_DNA"/>
</dbReference>
<gene>
    <name evidence="3" type="ORF">OG863_39325</name>
</gene>
<evidence type="ECO:0000313" key="4">
    <source>
        <dbReference type="Proteomes" id="UP001344251"/>
    </source>
</evidence>
<feature type="region of interest" description="Disordered" evidence="1">
    <location>
        <begin position="166"/>
        <end position="198"/>
    </location>
</feature>
<dbReference type="RefSeq" id="WP_326623120.1">
    <property type="nucleotide sequence ID" value="NZ_CP109106.1"/>
</dbReference>
<dbReference type="InterPro" id="IPR016181">
    <property type="entry name" value="Acyl_CoA_acyltransferase"/>
</dbReference>